<dbReference type="PANTHER" id="PTHR37805">
    <property type="entry name" value="CYTOPLASMIC PROTEIN-RELATED"/>
    <property type="match status" value="1"/>
</dbReference>
<dbReference type="AlphaFoldDB" id="A0A0X8JQY1"/>
<evidence type="ECO:0008006" key="3">
    <source>
        <dbReference type="Google" id="ProtNLM"/>
    </source>
</evidence>
<gene>
    <name evidence="1" type="ORF">AXF15_09385</name>
</gene>
<organism evidence="1 2">
    <name type="scientific">Desulfomicrobium orale DSM 12838</name>
    <dbReference type="NCBI Taxonomy" id="888061"/>
    <lineage>
        <taxon>Bacteria</taxon>
        <taxon>Pseudomonadati</taxon>
        <taxon>Thermodesulfobacteriota</taxon>
        <taxon>Desulfovibrionia</taxon>
        <taxon>Desulfovibrionales</taxon>
        <taxon>Desulfomicrobiaceae</taxon>
        <taxon>Desulfomicrobium</taxon>
    </lineage>
</organism>
<sequence>MTNNDILRRLRYALRLSNARLTALFALGGHALSEADLDLFLRKDGDPQSVECPDVLLGAFLDGLIVSRRGPGNEPPDGELDNNAILRKLRIALELKDTDMLHILRSAGLTLSKSELAALFRRPDHRNFKPCGDQLLRKFLTGLARTSREEK</sequence>
<evidence type="ECO:0000313" key="1">
    <source>
        <dbReference type="EMBL" id="AMD93285.1"/>
    </source>
</evidence>
<dbReference type="Pfam" id="PF07308">
    <property type="entry name" value="DUF1456"/>
    <property type="match status" value="2"/>
</dbReference>
<dbReference type="InterPro" id="IPR009921">
    <property type="entry name" value="YehS-like"/>
</dbReference>
<keyword evidence="2" id="KW-1185">Reference proteome</keyword>
<dbReference type="EMBL" id="CP014230">
    <property type="protein sequence ID" value="AMD93285.1"/>
    <property type="molecule type" value="Genomic_DNA"/>
</dbReference>
<dbReference type="RefSeq" id="WP_066606459.1">
    <property type="nucleotide sequence ID" value="NZ_CP014230.1"/>
</dbReference>
<dbReference type="Proteomes" id="UP000063964">
    <property type="component" value="Chromosome"/>
</dbReference>
<dbReference type="STRING" id="888061.AXF15_09385"/>
<dbReference type="KEGG" id="doa:AXF15_09385"/>
<evidence type="ECO:0000313" key="2">
    <source>
        <dbReference type="Proteomes" id="UP000063964"/>
    </source>
</evidence>
<name>A0A0X8JQY1_9BACT</name>
<dbReference type="PANTHER" id="PTHR37805:SF1">
    <property type="entry name" value="CYTOPLASMIC PROTEIN"/>
    <property type="match status" value="1"/>
</dbReference>
<dbReference type="OrthoDB" id="9788465at2"/>
<accession>A0A0X8JQY1</accession>
<proteinExistence type="predicted"/>
<protein>
    <recommendedName>
        <fullName evidence="3">Cytoplasmic protein</fullName>
    </recommendedName>
</protein>
<reference evidence="2" key="1">
    <citation type="submission" date="2016-02" db="EMBL/GenBank/DDBJ databases">
        <authorList>
            <person name="Holder M.E."/>
            <person name="Ajami N.J."/>
            <person name="Petrosino J.F."/>
        </authorList>
    </citation>
    <scope>NUCLEOTIDE SEQUENCE [LARGE SCALE GENOMIC DNA]</scope>
    <source>
        <strain evidence="2">DSM 12838</strain>
    </source>
</reference>